<dbReference type="Gene3D" id="3.30.450.70">
    <property type="match status" value="1"/>
</dbReference>
<dbReference type="InterPro" id="IPR006722">
    <property type="entry name" value="Sedlin"/>
</dbReference>
<dbReference type="Pfam" id="PF04628">
    <property type="entry name" value="Sedlin_N"/>
    <property type="match status" value="1"/>
</dbReference>
<comment type="subcellular location">
    <subcellularLocation>
        <location evidence="1">Cytoplasm</location>
        <location evidence="1">Perinuclear region</location>
    </subcellularLocation>
</comment>
<gene>
    <name evidence="4" type="ORF">MN116_005082</name>
</gene>
<dbReference type="EMBL" id="JALJAT010000003">
    <property type="protein sequence ID" value="KAK4471676.1"/>
    <property type="molecule type" value="Genomic_DNA"/>
</dbReference>
<organism evidence="4 5">
    <name type="scientific">Schistosoma mekongi</name>
    <name type="common">Parasitic worm</name>
    <dbReference type="NCBI Taxonomy" id="38744"/>
    <lineage>
        <taxon>Eukaryota</taxon>
        <taxon>Metazoa</taxon>
        <taxon>Spiralia</taxon>
        <taxon>Lophotrochozoa</taxon>
        <taxon>Platyhelminthes</taxon>
        <taxon>Trematoda</taxon>
        <taxon>Digenea</taxon>
        <taxon>Strigeidida</taxon>
        <taxon>Schistosomatoidea</taxon>
        <taxon>Schistosomatidae</taxon>
        <taxon>Schistosoma</taxon>
    </lineage>
</organism>
<comment type="caution">
    <text evidence="4">The sequence shown here is derived from an EMBL/GenBank/DDBJ whole genome shotgun (WGS) entry which is preliminary data.</text>
</comment>
<evidence type="ECO:0008006" key="6">
    <source>
        <dbReference type="Google" id="ProtNLM"/>
    </source>
</evidence>
<dbReference type="CDD" id="cd14825">
    <property type="entry name" value="TRAPPC2_sedlin"/>
    <property type="match status" value="1"/>
</dbReference>
<evidence type="ECO:0000313" key="5">
    <source>
        <dbReference type="Proteomes" id="UP001292079"/>
    </source>
</evidence>
<reference evidence="4" key="1">
    <citation type="submission" date="2022-04" db="EMBL/GenBank/DDBJ databases">
        <authorList>
            <person name="Xu L."/>
            <person name="Lv Z."/>
        </authorList>
    </citation>
    <scope>NUCLEOTIDE SEQUENCE</scope>
    <source>
        <strain evidence="4">LV_2022a</strain>
    </source>
</reference>
<dbReference type="GO" id="GO:0048471">
    <property type="term" value="C:perinuclear region of cytoplasm"/>
    <property type="evidence" value="ECO:0007669"/>
    <property type="project" value="UniProtKB-SubCell"/>
</dbReference>
<dbReference type="Proteomes" id="UP001292079">
    <property type="component" value="Unassembled WGS sequence"/>
</dbReference>
<dbReference type="GO" id="GO:0006888">
    <property type="term" value="P:endoplasmic reticulum to Golgi vesicle-mediated transport"/>
    <property type="evidence" value="ECO:0007669"/>
    <property type="project" value="InterPro"/>
</dbReference>
<dbReference type="SUPFAM" id="SSF64356">
    <property type="entry name" value="SNARE-like"/>
    <property type="match status" value="1"/>
</dbReference>
<sequence>MYTIDSKHDTSRYLKQNLVFTIKKFMMIIKRLFVCHPLLENQRIKVIQCKIEIVAVKLHSAFQFMVGRYYFVICGPHDEALFDLDYNSPSKTTGGKVDESLHLNQFVAHAALDMVDDHLWTKADTYLKVVDKFNEWLISAFVTPGRLRFILLHDELNENRIKYFFQDTYEAYIKLALNPFFEREKPINSPSFSRRVQRIANKHFG</sequence>
<evidence type="ECO:0000256" key="3">
    <source>
        <dbReference type="ARBA" id="ARBA00022892"/>
    </source>
</evidence>
<keyword evidence="3" id="KW-0813">Transport</keyword>
<evidence type="ECO:0000313" key="4">
    <source>
        <dbReference type="EMBL" id="KAK4471676.1"/>
    </source>
</evidence>
<dbReference type="AlphaFoldDB" id="A0AAE1ZCV1"/>
<name>A0AAE1ZCV1_SCHME</name>
<accession>A0AAE1ZCV1</accession>
<comment type="similarity">
    <text evidence="2">Belongs to the TRAPP small subunits family. Sedlin subfamily.</text>
</comment>
<protein>
    <recommendedName>
        <fullName evidence="6">Trafficking protein particle complex subunit 2</fullName>
    </recommendedName>
</protein>
<reference evidence="4" key="2">
    <citation type="journal article" date="2023" name="Infect Dis Poverty">
        <title>Chromosome-scale genome of the human blood fluke Schistosoma mekongi and its implications for public health.</title>
        <authorList>
            <person name="Zhou M."/>
            <person name="Xu L."/>
            <person name="Xu D."/>
            <person name="Chen W."/>
            <person name="Khan J."/>
            <person name="Hu Y."/>
            <person name="Huang H."/>
            <person name="Wei H."/>
            <person name="Zhang Y."/>
            <person name="Chusongsang P."/>
            <person name="Tanasarnprasert K."/>
            <person name="Hu X."/>
            <person name="Limpanont Y."/>
            <person name="Lv Z."/>
        </authorList>
    </citation>
    <scope>NUCLEOTIDE SEQUENCE</scope>
    <source>
        <strain evidence="4">LV_2022a</strain>
    </source>
</reference>
<evidence type="ECO:0000256" key="2">
    <source>
        <dbReference type="ARBA" id="ARBA00006626"/>
    </source>
</evidence>
<keyword evidence="5" id="KW-1185">Reference proteome</keyword>
<proteinExistence type="inferred from homology"/>
<evidence type="ECO:0000256" key="1">
    <source>
        <dbReference type="ARBA" id="ARBA00004556"/>
    </source>
</evidence>
<dbReference type="PANTHER" id="PTHR12403">
    <property type="entry name" value="TRAFFICKING PROTEIN PARTICLE COMPLEX SUBUNIT 2"/>
    <property type="match status" value="1"/>
</dbReference>
<dbReference type="InterPro" id="IPR011012">
    <property type="entry name" value="Longin-like_dom_sf"/>
</dbReference>
<keyword evidence="3" id="KW-0931">ER-Golgi transport</keyword>